<dbReference type="Gene3D" id="3.80.10.10">
    <property type="entry name" value="Ribonuclease Inhibitor"/>
    <property type="match status" value="1"/>
</dbReference>
<dbReference type="SUPFAM" id="SSF81383">
    <property type="entry name" value="F-box domain"/>
    <property type="match status" value="1"/>
</dbReference>
<feature type="domain" description="F-box" evidence="1">
    <location>
        <begin position="15"/>
        <end position="62"/>
    </location>
</feature>
<dbReference type="InterPro" id="IPR032675">
    <property type="entry name" value="LRR_dom_sf"/>
</dbReference>
<reference evidence="2 3" key="1">
    <citation type="submission" date="2024-04" db="EMBL/GenBank/DDBJ databases">
        <title>Genome assembly C_amara_ONT_v2.</title>
        <authorList>
            <person name="Yant L."/>
            <person name="Moore C."/>
            <person name="Slenker M."/>
        </authorList>
    </citation>
    <scope>NUCLEOTIDE SEQUENCE [LARGE SCALE GENOMIC DNA]</scope>
    <source>
        <tissue evidence="2">Leaf</tissue>
    </source>
</reference>
<accession>A0ABD1A9D2</accession>
<dbReference type="AlphaFoldDB" id="A0ABD1A9D2"/>
<sequence>MAFSSVPPLMKDEELRNWAELPSELMSPIMIRLGTIEILKNAQKVCTSWRRLSKDPSMWRKIVMQNPGDFGSMKYDLEIMCRHAVDRSQGGLVEINIWHFGTDNLLKYIADSSSNMRSLRLAKCSRIIDEGIVKAVVKLSLLEELESSYSSAFLGESLVDIGPSCAFLEESL</sequence>
<dbReference type="InterPro" id="IPR036047">
    <property type="entry name" value="F-box-like_dom_sf"/>
</dbReference>
<dbReference type="EMBL" id="JBANAX010000728">
    <property type="protein sequence ID" value="KAL1195421.1"/>
    <property type="molecule type" value="Genomic_DNA"/>
</dbReference>
<proteinExistence type="predicted"/>
<evidence type="ECO:0000313" key="2">
    <source>
        <dbReference type="EMBL" id="KAL1195421.1"/>
    </source>
</evidence>
<keyword evidence="3" id="KW-1185">Reference proteome</keyword>
<dbReference type="InterPro" id="IPR001810">
    <property type="entry name" value="F-box_dom"/>
</dbReference>
<dbReference type="Gene3D" id="1.20.1280.50">
    <property type="match status" value="1"/>
</dbReference>
<evidence type="ECO:0000259" key="1">
    <source>
        <dbReference type="PROSITE" id="PS50181"/>
    </source>
</evidence>
<organism evidence="2 3">
    <name type="scientific">Cardamine amara subsp. amara</name>
    <dbReference type="NCBI Taxonomy" id="228776"/>
    <lineage>
        <taxon>Eukaryota</taxon>
        <taxon>Viridiplantae</taxon>
        <taxon>Streptophyta</taxon>
        <taxon>Embryophyta</taxon>
        <taxon>Tracheophyta</taxon>
        <taxon>Spermatophyta</taxon>
        <taxon>Magnoliopsida</taxon>
        <taxon>eudicotyledons</taxon>
        <taxon>Gunneridae</taxon>
        <taxon>Pentapetalae</taxon>
        <taxon>rosids</taxon>
        <taxon>malvids</taxon>
        <taxon>Brassicales</taxon>
        <taxon>Brassicaceae</taxon>
        <taxon>Cardamineae</taxon>
        <taxon>Cardamine</taxon>
    </lineage>
</organism>
<dbReference type="CDD" id="cd22164">
    <property type="entry name" value="F-box_AtSKIP19-like"/>
    <property type="match status" value="1"/>
</dbReference>
<gene>
    <name evidence="2" type="ORF">V5N11_005303</name>
</gene>
<comment type="caution">
    <text evidence="2">The sequence shown here is derived from an EMBL/GenBank/DDBJ whole genome shotgun (WGS) entry which is preliminary data.</text>
</comment>
<dbReference type="Pfam" id="PF12937">
    <property type="entry name" value="F-box-like"/>
    <property type="match status" value="1"/>
</dbReference>
<dbReference type="PROSITE" id="PS50181">
    <property type="entry name" value="FBOX"/>
    <property type="match status" value="1"/>
</dbReference>
<name>A0ABD1A9D2_CARAN</name>
<dbReference type="PANTHER" id="PTHR38926">
    <property type="entry name" value="F-BOX DOMAIN CONTAINING PROTEIN, EXPRESSED"/>
    <property type="match status" value="1"/>
</dbReference>
<protein>
    <submittedName>
        <fullName evidence="2">F-box protein SKIP19</fullName>
    </submittedName>
</protein>
<dbReference type="SUPFAM" id="SSF52047">
    <property type="entry name" value="RNI-like"/>
    <property type="match status" value="1"/>
</dbReference>
<dbReference type="PANTHER" id="PTHR38926:SF29">
    <property type="entry name" value="F-BOX PROTEIN SKIP19-RELATED"/>
    <property type="match status" value="1"/>
</dbReference>
<dbReference type="Proteomes" id="UP001558713">
    <property type="component" value="Unassembled WGS sequence"/>
</dbReference>
<evidence type="ECO:0000313" key="3">
    <source>
        <dbReference type="Proteomes" id="UP001558713"/>
    </source>
</evidence>